<protein>
    <submittedName>
        <fullName evidence="3">Tyrosinase co-factor protein</fullName>
    </submittedName>
</protein>
<dbReference type="GO" id="GO:0042438">
    <property type="term" value="P:melanin biosynthetic process"/>
    <property type="evidence" value="ECO:0007669"/>
    <property type="project" value="InterPro"/>
</dbReference>
<reference evidence="3" key="1">
    <citation type="submission" date="2021-03" db="EMBL/GenBank/DDBJ databases">
        <title>Streptomyces poriferae sp. nov., a novel marine sponge-derived Actinobacteria species with anti-MRSA activity.</title>
        <authorList>
            <person name="Sandoval-Powers M."/>
            <person name="Kralova S."/>
            <person name="Nguyen G.-S."/>
            <person name="Fawwal D."/>
            <person name="Degnes K."/>
            <person name="Klinkenberg G."/>
            <person name="Sletta H."/>
            <person name="Wentzel A."/>
            <person name="Liles M.R."/>
        </authorList>
    </citation>
    <scope>NUCLEOTIDE SEQUENCE</scope>
    <source>
        <strain evidence="3">DSM 41794</strain>
    </source>
</reference>
<keyword evidence="1" id="KW-0732">Signal</keyword>
<dbReference type="AlphaFoldDB" id="A0A939F9B1"/>
<sequence length="161" mass="17283">MPVTRTDHRGSSVRFRGEPNVWARRAVLQSLSAVSVSAFTGAALVRIVNTPRTAPPRSEAADLPARTVVFDEMYRGRRVAGYTEQGQDQGASSTAVYIDGRRLHLMRCADGGYLSPIDHYQSYPTELATARAAVAELGSAQLALTPVHGGGTHEGGHDVRP</sequence>
<proteinExistence type="predicted"/>
<organism evidence="3 4">
    <name type="scientific">Streptomyces beijiangensis</name>
    <dbReference type="NCBI Taxonomy" id="163361"/>
    <lineage>
        <taxon>Bacteria</taxon>
        <taxon>Bacillati</taxon>
        <taxon>Actinomycetota</taxon>
        <taxon>Actinomycetes</taxon>
        <taxon>Kitasatosporales</taxon>
        <taxon>Streptomycetaceae</taxon>
        <taxon>Streptomyces</taxon>
    </lineage>
</organism>
<dbReference type="Pfam" id="PF06236">
    <property type="entry name" value="MelC1"/>
    <property type="match status" value="1"/>
</dbReference>
<dbReference type="InterPro" id="IPR010928">
    <property type="entry name" value="MelC1"/>
</dbReference>
<evidence type="ECO:0000256" key="1">
    <source>
        <dbReference type="ARBA" id="ARBA00022729"/>
    </source>
</evidence>
<evidence type="ECO:0000313" key="3">
    <source>
        <dbReference type="EMBL" id="MBO0514432.1"/>
    </source>
</evidence>
<dbReference type="GO" id="GO:0005507">
    <property type="term" value="F:copper ion binding"/>
    <property type="evidence" value="ECO:0007669"/>
    <property type="project" value="InterPro"/>
</dbReference>
<keyword evidence="4" id="KW-1185">Reference proteome</keyword>
<dbReference type="Gene3D" id="3.30.1880.10">
    <property type="entry name" value="protein ne1242 domain like"/>
    <property type="match status" value="1"/>
</dbReference>
<dbReference type="EMBL" id="JAFLRJ010000207">
    <property type="protein sequence ID" value="MBO0514432.1"/>
    <property type="molecule type" value="Genomic_DNA"/>
</dbReference>
<comment type="caution">
    <text evidence="3">The sequence shown here is derived from an EMBL/GenBank/DDBJ whole genome shotgun (WGS) entry which is preliminary data.</text>
</comment>
<evidence type="ECO:0000313" key="4">
    <source>
        <dbReference type="Proteomes" id="UP000664167"/>
    </source>
</evidence>
<evidence type="ECO:0000256" key="2">
    <source>
        <dbReference type="ARBA" id="ARBA00023008"/>
    </source>
</evidence>
<dbReference type="Proteomes" id="UP000664167">
    <property type="component" value="Unassembled WGS sequence"/>
</dbReference>
<accession>A0A939F9B1</accession>
<name>A0A939F9B1_9ACTN</name>
<keyword evidence="2" id="KW-0186">Copper</keyword>
<dbReference type="InterPro" id="IPR023199">
    <property type="entry name" value="GriE/MELC1_sf"/>
</dbReference>
<gene>
    <name evidence="3" type="ORF">J0695_21930</name>
</gene>